<evidence type="ECO:0000256" key="2">
    <source>
        <dbReference type="ARBA" id="ARBA00009085"/>
    </source>
</evidence>
<dbReference type="EMBL" id="WHVB01000003">
    <property type="protein sequence ID" value="KAF8484435.1"/>
    <property type="molecule type" value="Genomic_DNA"/>
</dbReference>
<comment type="catalytic activity">
    <reaction evidence="1">
        <text>Thiol-dependent hydrolysis of ester, thioester, amide, peptide and isopeptide bonds formed by the C-terminal Gly of ubiquitin (a 76-residue protein attached to proteins as an intracellular targeting signal).</text>
        <dbReference type="EC" id="3.4.19.12"/>
    </reaction>
</comment>
<feature type="region of interest" description="Disordered" evidence="8">
    <location>
        <begin position="650"/>
        <end position="737"/>
    </location>
</feature>
<feature type="transmembrane region" description="Helical" evidence="9">
    <location>
        <begin position="16"/>
        <end position="33"/>
    </location>
</feature>
<keyword evidence="5" id="KW-0833">Ubl conjugation pathway</keyword>
<comment type="caution">
    <text evidence="11">The sequence shown here is derived from an EMBL/GenBank/DDBJ whole genome shotgun (WGS) entry which is preliminary data.</text>
</comment>
<dbReference type="InterPro" id="IPR028889">
    <property type="entry name" value="USP"/>
</dbReference>
<dbReference type="GO" id="GO:0005829">
    <property type="term" value="C:cytosol"/>
    <property type="evidence" value="ECO:0007669"/>
    <property type="project" value="TreeGrafter"/>
</dbReference>
<dbReference type="Proteomes" id="UP000759537">
    <property type="component" value="Unassembled WGS sequence"/>
</dbReference>
<organism evidence="11 12">
    <name type="scientific">Russula ochroleuca</name>
    <dbReference type="NCBI Taxonomy" id="152965"/>
    <lineage>
        <taxon>Eukaryota</taxon>
        <taxon>Fungi</taxon>
        <taxon>Dikarya</taxon>
        <taxon>Basidiomycota</taxon>
        <taxon>Agaricomycotina</taxon>
        <taxon>Agaricomycetes</taxon>
        <taxon>Russulales</taxon>
        <taxon>Russulaceae</taxon>
        <taxon>Russula</taxon>
    </lineage>
</organism>
<dbReference type="SUPFAM" id="SSF54001">
    <property type="entry name" value="Cysteine proteinases"/>
    <property type="match status" value="1"/>
</dbReference>
<evidence type="ECO:0000259" key="10">
    <source>
        <dbReference type="PROSITE" id="PS50235"/>
    </source>
</evidence>
<protein>
    <recommendedName>
        <fullName evidence="3">ubiquitinyl hydrolase 1</fullName>
        <ecNumber evidence="3">3.4.19.12</ecNumber>
    </recommendedName>
</protein>
<evidence type="ECO:0000313" key="11">
    <source>
        <dbReference type="EMBL" id="KAF8484435.1"/>
    </source>
</evidence>
<dbReference type="CDD" id="cd02662">
    <property type="entry name" value="Peptidase_C19F"/>
    <property type="match status" value="1"/>
</dbReference>
<keyword evidence="9" id="KW-0472">Membrane</keyword>
<evidence type="ECO:0000256" key="6">
    <source>
        <dbReference type="ARBA" id="ARBA00022801"/>
    </source>
</evidence>
<proteinExistence type="inferred from homology"/>
<evidence type="ECO:0000256" key="3">
    <source>
        <dbReference type="ARBA" id="ARBA00012759"/>
    </source>
</evidence>
<evidence type="ECO:0000256" key="7">
    <source>
        <dbReference type="ARBA" id="ARBA00022807"/>
    </source>
</evidence>
<keyword evidence="6" id="KW-0378">Hydrolase</keyword>
<gene>
    <name evidence="11" type="ORF">DFH94DRAFT_812874</name>
</gene>
<keyword evidence="9" id="KW-0812">Transmembrane</keyword>
<evidence type="ECO:0000256" key="5">
    <source>
        <dbReference type="ARBA" id="ARBA00022786"/>
    </source>
</evidence>
<keyword evidence="4" id="KW-0645">Protease</keyword>
<feature type="compositionally biased region" description="Acidic residues" evidence="8">
    <location>
        <begin position="667"/>
        <end position="678"/>
    </location>
</feature>
<dbReference type="PROSITE" id="PS50235">
    <property type="entry name" value="USP_3"/>
    <property type="match status" value="1"/>
</dbReference>
<evidence type="ECO:0000256" key="1">
    <source>
        <dbReference type="ARBA" id="ARBA00000707"/>
    </source>
</evidence>
<accession>A0A9P5N1Y5</accession>
<dbReference type="PANTHER" id="PTHR24006:SF888">
    <property type="entry name" value="UBIQUITIN CARBOXYL-TERMINAL HYDROLASE 30"/>
    <property type="match status" value="1"/>
</dbReference>
<evidence type="ECO:0000256" key="8">
    <source>
        <dbReference type="SAM" id="MobiDB-lite"/>
    </source>
</evidence>
<name>A0A9P5N1Y5_9AGAM</name>
<evidence type="ECO:0000256" key="4">
    <source>
        <dbReference type="ARBA" id="ARBA00022670"/>
    </source>
</evidence>
<dbReference type="OrthoDB" id="2020758at2759"/>
<dbReference type="InterPro" id="IPR001394">
    <property type="entry name" value="Peptidase_C19_UCH"/>
</dbReference>
<feature type="region of interest" description="Disordered" evidence="8">
    <location>
        <begin position="572"/>
        <end position="633"/>
    </location>
</feature>
<reference evidence="11" key="2">
    <citation type="journal article" date="2020" name="Nat. Commun.">
        <title>Large-scale genome sequencing of mycorrhizal fungi provides insights into the early evolution of symbiotic traits.</title>
        <authorList>
            <person name="Miyauchi S."/>
            <person name="Kiss E."/>
            <person name="Kuo A."/>
            <person name="Drula E."/>
            <person name="Kohler A."/>
            <person name="Sanchez-Garcia M."/>
            <person name="Morin E."/>
            <person name="Andreopoulos B."/>
            <person name="Barry K.W."/>
            <person name="Bonito G."/>
            <person name="Buee M."/>
            <person name="Carver A."/>
            <person name="Chen C."/>
            <person name="Cichocki N."/>
            <person name="Clum A."/>
            <person name="Culley D."/>
            <person name="Crous P.W."/>
            <person name="Fauchery L."/>
            <person name="Girlanda M."/>
            <person name="Hayes R.D."/>
            <person name="Keri Z."/>
            <person name="LaButti K."/>
            <person name="Lipzen A."/>
            <person name="Lombard V."/>
            <person name="Magnuson J."/>
            <person name="Maillard F."/>
            <person name="Murat C."/>
            <person name="Nolan M."/>
            <person name="Ohm R.A."/>
            <person name="Pangilinan J."/>
            <person name="Pereira M.F."/>
            <person name="Perotto S."/>
            <person name="Peter M."/>
            <person name="Pfister S."/>
            <person name="Riley R."/>
            <person name="Sitrit Y."/>
            <person name="Stielow J.B."/>
            <person name="Szollosi G."/>
            <person name="Zifcakova L."/>
            <person name="Stursova M."/>
            <person name="Spatafora J.W."/>
            <person name="Tedersoo L."/>
            <person name="Vaario L.M."/>
            <person name="Yamada A."/>
            <person name="Yan M."/>
            <person name="Wang P."/>
            <person name="Xu J."/>
            <person name="Bruns T."/>
            <person name="Baldrian P."/>
            <person name="Vilgalys R."/>
            <person name="Dunand C."/>
            <person name="Henrissat B."/>
            <person name="Grigoriev I.V."/>
            <person name="Hibbett D."/>
            <person name="Nagy L.G."/>
            <person name="Martin F.M."/>
        </authorList>
    </citation>
    <scope>NUCLEOTIDE SEQUENCE</scope>
    <source>
        <strain evidence="11">Prilba</strain>
    </source>
</reference>
<dbReference type="Pfam" id="PF00443">
    <property type="entry name" value="UCH"/>
    <property type="match status" value="1"/>
</dbReference>
<feature type="compositionally biased region" description="Basic and acidic residues" evidence="8">
    <location>
        <begin position="605"/>
        <end position="622"/>
    </location>
</feature>
<dbReference type="InterPro" id="IPR018200">
    <property type="entry name" value="USP_CS"/>
</dbReference>
<dbReference type="PANTHER" id="PTHR24006">
    <property type="entry name" value="UBIQUITIN CARBOXYL-TERMINAL HYDROLASE"/>
    <property type="match status" value="1"/>
</dbReference>
<feature type="domain" description="USP" evidence="10">
    <location>
        <begin position="105"/>
        <end position="564"/>
    </location>
</feature>
<feature type="compositionally biased region" description="Acidic residues" evidence="8">
    <location>
        <begin position="623"/>
        <end position="633"/>
    </location>
</feature>
<dbReference type="EC" id="3.4.19.12" evidence="3"/>
<dbReference type="InterPro" id="IPR050164">
    <property type="entry name" value="Peptidase_C19"/>
</dbReference>
<dbReference type="GO" id="GO:0016579">
    <property type="term" value="P:protein deubiquitination"/>
    <property type="evidence" value="ECO:0007669"/>
    <property type="project" value="InterPro"/>
</dbReference>
<reference evidence="11" key="1">
    <citation type="submission" date="2019-10" db="EMBL/GenBank/DDBJ databases">
        <authorList>
            <consortium name="DOE Joint Genome Institute"/>
            <person name="Kuo A."/>
            <person name="Miyauchi S."/>
            <person name="Kiss E."/>
            <person name="Drula E."/>
            <person name="Kohler A."/>
            <person name="Sanchez-Garcia M."/>
            <person name="Andreopoulos B."/>
            <person name="Barry K.W."/>
            <person name="Bonito G."/>
            <person name="Buee M."/>
            <person name="Carver A."/>
            <person name="Chen C."/>
            <person name="Cichocki N."/>
            <person name="Clum A."/>
            <person name="Culley D."/>
            <person name="Crous P.W."/>
            <person name="Fauchery L."/>
            <person name="Girlanda M."/>
            <person name="Hayes R."/>
            <person name="Keri Z."/>
            <person name="LaButti K."/>
            <person name="Lipzen A."/>
            <person name="Lombard V."/>
            <person name="Magnuson J."/>
            <person name="Maillard F."/>
            <person name="Morin E."/>
            <person name="Murat C."/>
            <person name="Nolan M."/>
            <person name="Ohm R."/>
            <person name="Pangilinan J."/>
            <person name="Pereira M."/>
            <person name="Perotto S."/>
            <person name="Peter M."/>
            <person name="Riley R."/>
            <person name="Sitrit Y."/>
            <person name="Stielow B."/>
            <person name="Szollosi G."/>
            <person name="Zifcakova L."/>
            <person name="Stursova M."/>
            <person name="Spatafora J.W."/>
            <person name="Tedersoo L."/>
            <person name="Vaario L.-M."/>
            <person name="Yamada A."/>
            <person name="Yan M."/>
            <person name="Wang P."/>
            <person name="Xu J."/>
            <person name="Bruns T."/>
            <person name="Baldrian P."/>
            <person name="Vilgalys R."/>
            <person name="Henrissat B."/>
            <person name="Grigoriev I.V."/>
            <person name="Hibbett D."/>
            <person name="Nagy L.G."/>
            <person name="Martin F.M."/>
        </authorList>
    </citation>
    <scope>NUCLEOTIDE SEQUENCE</scope>
    <source>
        <strain evidence="11">Prilba</strain>
    </source>
</reference>
<keyword evidence="12" id="KW-1185">Reference proteome</keyword>
<evidence type="ECO:0000256" key="9">
    <source>
        <dbReference type="SAM" id="Phobius"/>
    </source>
</evidence>
<dbReference type="GO" id="GO:0004843">
    <property type="term" value="F:cysteine-type deubiquitinase activity"/>
    <property type="evidence" value="ECO:0007669"/>
    <property type="project" value="UniProtKB-EC"/>
</dbReference>
<keyword evidence="9" id="KW-1133">Transmembrane helix</keyword>
<dbReference type="GO" id="GO:0006508">
    <property type="term" value="P:proteolysis"/>
    <property type="evidence" value="ECO:0007669"/>
    <property type="project" value="UniProtKB-KW"/>
</dbReference>
<keyword evidence="7" id="KW-0788">Thiol protease</keyword>
<dbReference type="GO" id="GO:0005634">
    <property type="term" value="C:nucleus"/>
    <property type="evidence" value="ECO:0007669"/>
    <property type="project" value="TreeGrafter"/>
</dbReference>
<dbReference type="Gene3D" id="3.90.70.10">
    <property type="entry name" value="Cysteine proteinases"/>
    <property type="match status" value="1"/>
</dbReference>
<dbReference type="AlphaFoldDB" id="A0A9P5N1Y5"/>
<sequence length="737" mass="79881">MSTTTTSTPTDSVLDQLAPLVIVLVVPLLVLYGRDYFSDFAFHMITVASAALPWNWTSLYEHGSVISKPKKKHPVRTRAEQLAARTDGRPVTNDASEGEKGLFYPGLVNISGTYCFMNSTMQALASLSYLQPHIDAIHAKAEAVDIPTPVVDALCDLLHGLNTPSSYSRSIRPVEMIAALSHPEPGRRIPLFSSREHQDAQELFQLVSEYVKKEATAVDREGARDLGFGALASLSSSSSAASATASVDVSKGVFDGLTANRRSCCECGYTEAVMHFPFDNWQLTVPRVASCRLEDCLMEYTRLETLTDCICRKCSMRMTLRRLEQDAERLTAEAAKSSVSQSKKKRLREVKRFALRLKTALEEGRIEEDIKGIKIEKVFSRASTKQAMVARPPPVLALHLNRSVHFGTYASKNTARVHFPEALDLTPFTTSGMLSTSPSFPISSHLHLPSPTAAVAAAAAAASSLATQTTKAYGHNPAPQPPRVLYRLAAVVCHYGQHSFGHYVCFRRRPRGAGRAGPPRLDDGFPAVPGRGWLRASDDAVREVGIETVLQEGSGAFMLYYERVRNEDRDKLSVHSWSPHSRAASDDAGNDGGAGEIDGTDSAGDQEKTRTYLSQEEVKCESGEEVDGMEVEVDETPVIKARVVRSVSLGRGDDFDGASVSVKQEAEAEAEDGDADPDSEARLSRSSSPTPAKPEHVEVELQPTSAVSAEAPSPIPDAPAVDEPPIGAVPQPVDRPA</sequence>
<dbReference type="InterPro" id="IPR038765">
    <property type="entry name" value="Papain-like_cys_pep_sf"/>
</dbReference>
<comment type="similarity">
    <text evidence="2">Belongs to the peptidase C19 family.</text>
</comment>
<evidence type="ECO:0000313" key="12">
    <source>
        <dbReference type="Proteomes" id="UP000759537"/>
    </source>
</evidence>
<dbReference type="PROSITE" id="PS00973">
    <property type="entry name" value="USP_2"/>
    <property type="match status" value="1"/>
</dbReference>